<evidence type="ECO:0000256" key="1">
    <source>
        <dbReference type="ARBA" id="ARBA00004496"/>
    </source>
</evidence>
<sequence length="83" mass="9017">FDEPTTGLHFHDIKTLLKAFSDLIRLGHTVVIIEHHPDVIKCADYIIDLGPEGGKAGGHLICAGTPREIAACPESLTGRYLKL</sequence>
<dbReference type="AlphaFoldDB" id="W2CFI7"/>
<dbReference type="GO" id="GO:0005737">
    <property type="term" value="C:cytoplasm"/>
    <property type="evidence" value="ECO:0007669"/>
    <property type="project" value="UniProtKB-SubCell"/>
</dbReference>
<dbReference type="GO" id="GO:0003677">
    <property type="term" value="F:DNA binding"/>
    <property type="evidence" value="ECO:0007669"/>
    <property type="project" value="UniProtKB-KW"/>
</dbReference>
<evidence type="ECO:0000256" key="8">
    <source>
        <dbReference type="ARBA" id="ARBA00022881"/>
    </source>
</evidence>
<protein>
    <recommendedName>
        <fullName evidence="12">UvrABC system protein A</fullName>
    </recommendedName>
    <alternativeName>
        <fullName evidence="13">Excinuclease ABC subunit A</fullName>
    </alternativeName>
</protein>
<evidence type="ECO:0000313" key="15">
    <source>
        <dbReference type="Proteomes" id="UP000034982"/>
    </source>
</evidence>
<evidence type="ECO:0000256" key="13">
    <source>
        <dbReference type="ARBA" id="ARBA00042156"/>
    </source>
</evidence>
<evidence type="ECO:0000256" key="2">
    <source>
        <dbReference type="ARBA" id="ARBA00022490"/>
    </source>
</evidence>
<keyword evidence="6" id="KW-0228">DNA excision</keyword>
<dbReference type="GO" id="GO:0005524">
    <property type="term" value="F:ATP binding"/>
    <property type="evidence" value="ECO:0007669"/>
    <property type="project" value="UniProtKB-KW"/>
</dbReference>
<evidence type="ECO:0000256" key="6">
    <source>
        <dbReference type="ARBA" id="ARBA00022769"/>
    </source>
</evidence>
<dbReference type="PANTHER" id="PTHR43152:SF3">
    <property type="entry name" value="UVRABC SYSTEM PROTEIN A"/>
    <property type="match status" value="1"/>
</dbReference>
<dbReference type="Gene3D" id="3.40.50.300">
    <property type="entry name" value="P-loop containing nucleotide triphosphate hydrolases"/>
    <property type="match status" value="1"/>
</dbReference>
<name>W2CFI7_9BACT</name>
<evidence type="ECO:0000256" key="4">
    <source>
        <dbReference type="ARBA" id="ARBA00022741"/>
    </source>
</evidence>
<keyword evidence="3" id="KW-0677">Repeat</keyword>
<evidence type="ECO:0000256" key="5">
    <source>
        <dbReference type="ARBA" id="ARBA00022763"/>
    </source>
</evidence>
<reference evidence="14 15" key="1">
    <citation type="submission" date="2013-11" db="EMBL/GenBank/DDBJ databases">
        <title>Single cell genomics of uncultured Tannerella BU063 (oral taxon 286).</title>
        <authorList>
            <person name="Beall C.J."/>
            <person name="Campbell A.G."/>
            <person name="Griffen A.L."/>
            <person name="Podar M."/>
            <person name="Leys E.J."/>
        </authorList>
    </citation>
    <scope>NUCLEOTIDE SEQUENCE [LARGE SCALE GENOMIC DNA]</scope>
    <source>
        <strain evidence="14">Cell 1/3</strain>
    </source>
</reference>
<proteinExistence type="inferred from homology"/>
<keyword evidence="8" id="KW-0267">Excision nuclease</keyword>
<evidence type="ECO:0000313" key="14">
    <source>
        <dbReference type="EMBL" id="ETK06009.1"/>
    </source>
</evidence>
<evidence type="ECO:0000256" key="9">
    <source>
        <dbReference type="ARBA" id="ARBA00023125"/>
    </source>
</evidence>
<keyword evidence="2" id="KW-0963">Cytoplasm</keyword>
<dbReference type="GO" id="GO:0006281">
    <property type="term" value="P:DNA repair"/>
    <property type="evidence" value="ECO:0007669"/>
    <property type="project" value="UniProtKB-KW"/>
</dbReference>
<keyword evidence="9" id="KW-0238">DNA-binding</keyword>
<evidence type="ECO:0000256" key="10">
    <source>
        <dbReference type="ARBA" id="ARBA00023204"/>
    </source>
</evidence>
<gene>
    <name evidence="14" type="ORF">T230_14740</name>
</gene>
<keyword evidence="4" id="KW-0547">Nucleotide-binding</keyword>
<dbReference type="SUPFAM" id="SSF52540">
    <property type="entry name" value="P-loop containing nucleoside triphosphate hydrolases"/>
    <property type="match status" value="1"/>
</dbReference>
<evidence type="ECO:0000256" key="12">
    <source>
        <dbReference type="ARBA" id="ARBA00039316"/>
    </source>
</evidence>
<keyword evidence="5" id="KW-0227">DNA damage</keyword>
<dbReference type="GO" id="GO:0004518">
    <property type="term" value="F:nuclease activity"/>
    <property type="evidence" value="ECO:0007669"/>
    <property type="project" value="UniProtKB-KW"/>
</dbReference>
<feature type="non-terminal residue" evidence="14">
    <location>
        <position position="1"/>
    </location>
</feature>
<organism evidence="14 15">
    <name type="scientific">Tannerella sp. oral taxon BU063 isolate Cell 1/3</name>
    <dbReference type="NCBI Taxonomy" id="1411022"/>
    <lineage>
        <taxon>Bacteria</taxon>
        <taxon>Pseudomonadati</taxon>
        <taxon>Bacteroidota</taxon>
        <taxon>Bacteroidia</taxon>
        <taxon>Bacteroidales</taxon>
        <taxon>Tannerellaceae</taxon>
        <taxon>Tannerella</taxon>
    </lineage>
</organism>
<dbReference type="InterPro" id="IPR027417">
    <property type="entry name" value="P-loop_NTPase"/>
</dbReference>
<dbReference type="EMBL" id="AYYE01001254">
    <property type="protein sequence ID" value="ETK06009.1"/>
    <property type="molecule type" value="Genomic_DNA"/>
</dbReference>
<keyword evidence="10" id="KW-0234">DNA repair</keyword>
<dbReference type="Proteomes" id="UP000034982">
    <property type="component" value="Unassembled WGS sequence"/>
</dbReference>
<evidence type="ECO:0000256" key="3">
    <source>
        <dbReference type="ARBA" id="ARBA00022737"/>
    </source>
</evidence>
<dbReference type="PANTHER" id="PTHR43152">
    <property type="entry name" value="UVRABC SYSTEM PROTEIN A"/>
    <property type="match status" value="1"/>
</dbReference>
<keyword evidence="7" id="KW-0067">ATP-binding</keyword>
<comment type="caution">
    <text evidence="14">The sequence shown here is derived from an EMBL/GenBank/DDBJ whole genome shotgun (WGS) entry which is preliminary data.</text>
</comment>
<comment type="similarity">
    <text evidence="11">Belongs to the ABC transporter superfamily. UvrA family.</text>
</comment>
<comment type="subcellular location">
    <subcellularLocation>
        <location evidence="1">Cytoplasm</location>
    </subcellularLocation>
</comment>
<evidence type="ECO:0000256" key="11">
    <source>
        <dbReference type="ARBA" id="ARBA00038000"/>
    </source>
</evidence>
<accession>W2CFI7</accession>
<evidence type="ECO:0000256" key="7">
    <source>
        <dbReference type="ARBA" id="ARBA00022840"/>
    </source>
</evidence>